<sequence length="96" mass="10332">MPQSQQTTLHHEAGSQHNEPKNGTQTPIVNNGTTNGNTNGHINGNNNIGNNRNNGTINCGQGEGPPSDDSDDDNSSRAHSPRDKDNRDNIPHRKSL</sequence>
<reference evidence="2 3" key="1">
    <citation type="journal article" date="2018" name="Front. Plant Sci.">
        <title>Red Clover (Trifolium pratense) and Zigzag Clover (T. medium) - A Picture of Genomic Similarities and Differences.</title>
        <authorList>
            <person name="Dluhosova J."/>
            <person name="Istvanek J."/>
            <person name="Nedelnik J."/>
            <person name="Repkova J."/>
        </authorList>
    </citation>
    <scope>NUCLEOTIDE SEQUENCE [LARGE SCALE GENOMIC DNA]</scope>
    <source>
        <strain evidence="3">cv. 10/8</strain>
        <tissue evidence="2">Leaf</tissue>
    </source>
</reference>
<feature type="compositionally biased region" description="Basic and acidic residues" evidence="1">
    <location>
        <begin position="9"/>
        <end position="20"/>
    </location>
</feature>
<evidence type="ECO:0000313" key="2">
    <source>
        <dbReference type="EMBL" id="MCI19603.1"/>
    </source>
</evidence>
<feature type="compositionally biased region" description="Basic and acidic residues" evidence="1">
    <location>
        <begin position="74"/>
        <end position="96"/>
    </location>
</feature>
<protein>
    <submittedName>
        <fullName evidence="2">Uncharacterized protein</fullName>
    </submittedName>
</protein>
<keyword evidence="3" id="KW-1185">Reference proteome</keyword>
<name>A0A392Q5D2_9FABA</name>
<accession>A0A392Q5D2</accession>
<dbReference type="AlphaFoldDB" id="A0A392Q5D2"/>
<evidence type="ECO:0000256" key="1">
    <source>
        <dbReference type="SAM" id="MobiDB-lite"/>
    </source>
</evidence>
<dbReference type="EMBL" id="LXQA010115592">
    <property type="protein sequence ID" value="MCI19603.1"/>
    <property type="molecule type" value="Genomic_DNA"/>
</dbReference>
<evidence type="ECO:0000313" key="3">
    <source>
        <dbReference type="Proteomes" id="UP000265520"/>
    </source>
</evidence>
<feature type="compositionally biased region" description="Low complexity" evidence="1">
    <location>
        <begin position="30"/>
        <end position="58"/>
    </location>
</feature>
<proteinExistence type="predicted"/>
<dbReference type="Proteomes" id="UP000265520">
    <property type="component" value="Unassembled WGS sequence"/>
</dbReference>
<organism evidence="2 3">
    <name type="scientific">Trifolium medium</name>
    <dbReference type="NCBI Taxonomy" id="97028"/>
    <lineage>
        <taxon>Eukaryota</taxon>
        <taxon>Viridiplantae</taxon>
        <taxon>Streptophyta</taxon>
        <taxon>Embryophyta</taxon>
        <taxon>Tracheophyta</taxon>
        <taxon>Spermatophyta</taxon>
        <taxon>Magnoliopsida</taxon>
        <taxon>eudicotyledons</taxon>
        <taxon>Gunneridae</taxon>
        <taxon>Pentapetalae</taxon>
        <taxon>rosids</taxon>
        <taxon>fabids</taxon>
        <taxon>Fabales</taxon>
        <taxon>Fabaceae</taxon>
        <taxon>Papilionoideae</taxon>
        <taxon>50 kb inversion clade</taxon>
        <taxon>NPAAA clade</taxon>
        <taxon>Hologalegina</taxon>
        <taxon>IRL clade</taxon>
        <taxon>Trifolieae</taxon>
        <taxon>Trifolium</taxon>
    </lineage>
</organism>
<feature type="region of interest" description="Disordered" evidence="1">
    <location>
        <begin position="1"/>
        <end position="96"/>
    </location>
</feature>
<comment type="caution">
    <text evidence="2">The sequence shown here is derived from an EMBL/GenBank/DDBJ whole genome shotgun (WGS) entry which is preliminary data.</text>
</comment>